<evidence type="ECO:0000256" key="7">
    <source>
        <dbReference type="PIRSR" id="PIRSR000190-2"/>
    </source>
</evidence>
<comment type="catalytic activity">
    <reaction evidence="6">
        <text>pyridoxine 5'-phosphate + O2 = pyridoxal 5'-phosphate + H2O2</text>
        <dbReference type="Rhea" id="RHEA:15149"/>
        <dbReference type="ChEBI" id="CHEBI:15379"/>
        <dbReference type="ChEBI" id="CHEBI:16240"/>
        <dbReference type="ChEBI" id="CHEBI:58589"/>
        <dbReference type="ChEBI" id="CHEBI:597326"/>
        <dbReference type="EC" id="1.4.3.5"/>
    </reaction>
</comment>
<feature type="binding site" evidence="6">
    <location>
        <begin position="188"/>
        <end position="190"/>
    </location>
    <ligand>
        <name>substrate</name>
    </ligand>
</feature>
<evidence type="ECO:0000256" key="2">
    <source>
        <dbReference type="ARBA" id="ARBA00022630"/>
    </source>
</evidence>
<dbReference type="PANTHER" id="PTHR10851:SF0">
    <property type="entry name" value="PYRIDOXINE-5'-PHOSPHATE OXIDASE"/>
    <property type="match status" value="1"/>
</dbReference>
<evidence type="ECO:0000256" key="3">
    <source>
        <dbReference type="ARBA" id="ARBA00022643"/>
    </source>
</evidence>
<keyword evidence="2 6" id="KW-0285">Flavoprotein</keyword>
<evidence type="ECO:0000313" key="11">
    <source>
        <dbReference type="Proteomes" id="UP000664779"/>
    </source>
</evidence>
<evidence type="ECO:0000256" key="5">
    <source>
        <dbReference type="ARBA" id="ARBA00023096"/>
    </source>
</evidence>
<comment type="cofactor">
    <cofactor evidence="6 7">
        <name>FMN</name>
        <dbReference type="ChEBI" id="CHEBI:58210"/>
    </cofactor>
    <text evidence="6 7">Binds 1 FMN per subunit.</text>
</comment>
<gene>
    <name evidence="6 10" type="primary">pdxH</name>
    <name evidence="10" type="ORF">J0X15_09570</name>
</gene>
<keyword evidence="11" id="KW-1185">Reference proteome</keyword>
<feature type="binding site" evidence="6">
    <location>
        <position position="124"/>
    </location>
    <ligand>
        <name>substrate</name>
    </ligand>
</feature>
<dbReference type="AlphaFoldDB" id="A0A939EP37"/>
<dbReference type="Pfam" id="PF10590">
    <property type="entry name" value="PNP_phzG_C"/>
    <property type="match status" value="1"/>
</dbReference>
<evidence type="ECO:0000259" key="9">
    <source>
        <dbReference type="Pfam" id="PF10590"/>
    </source>
</evidence>
<keyword evidence="5 6" id="KW-0664">Pyridoxine biosynthesis</keyword>
<feature type="binding site" evidence="6 7">
    <location>
        <begin position="137"/>
        <end position="138"/>
    </location>
    <ligand>
        <name>FMN</name>
        <dbReference type="ChEBI" id="CHEBI:58210"/>
    </ligand>
</feature>
<dbReference type="PIRSF" id="PIRSF000190">
    <property type="entry name" value="Pyd_amn-ph_oxd"/>
    <property type="match status" value="1"/>
</dbReference>
<dbReference type="InterPro" id="IPR019740">
    <property type="entry name" value="Pyridox_Oxase_CS"/>
</dbReference>
<feature type="binding site" evidence="6 7">
    <location>
        <position position="192"/>
    </location>
    <ligand>
        <name>FMN</name>
        <dbReference type="ChEBI" id="CHEBI:58210"/>
    </ligand>
</feature>
<dbReference type="GO" id="GO:0010181">
    <property type="term" value="F:FMN binding"/>
    <property type="evidence" value="ECO:0007669"/>
    <property type="project" value="UniProtKB-UniRule"/>
</dbReference>
<dbReference type="Pfam" id="PF01243">
    <property type="entry name" value="PNPOx_N"/>
    <property type="match status" value="1"/>
</dbReference>
<comment type="subunit">
    <text evidence="6">Homodimer.</text>
</comment>
<protein>
    <recommendedName>
        <fullName evidence="6">Pyridoxine/pyridoxamine 5'-phosphate oxidase</fullName>
        <ecNumber evidence="6">1.4.3.5</ecNumber>
    </recommendedName>
    <alternativeName>
        <fullName evidence="6">PNP/PMP oxidase</fullName>
        <shortName evidence="6">PNPOx</shortName>
    </alternativeName>
    <alternativeName>
        <fullName evidence="6">Pyridoxal 5'-phosphate synthase</fullName>
    </alternativeName>
</protein>
<dbReference type="EC" id="1.4.3.5" evidence="6"/>
<comment type="function">
    <text evidence="6">Catalyzes the oxidation of either pyridoxine 5'-phosphate (PNP) or pyridoxamine 5'-phosphate (PMP) into pyridoxal 5'-phosphate (PLP).</text>
</comment>
<dbReference type="HAMAP" id="MF_01629">
    <property type="entry name" value="PdxH"/>
    <property type="match status" value="1"/>
</dbReference>
<evidence type="ECO:0000256" key="1">
    <source>
        <dbReference type="ARBA" id="ARBA00007301"/>
    </source>
</evidence>
<keyword evidence="3 6" id="KW-0288">FMN</keyword>
<dbReference type="Proteomes" id="UP000664779">
    <property type="component" value="Unassembled WGS sequence"/>
</dbReference>
<accession>A0A939EP37</accession>
<dbReference type="GO" id="GO:0008615">
    <property type="term" value="P:pyridoxine biosynthetic process"/>
    <property type="evidence" value="ECO:0007669"/>
    <property type="project" value="UniProtKB-UniRule"/>
</dbReference>
<comment type="similarity">
    <text evidence="1 6">Belongs to the pyridoxamine 5'-phosphate oxidase family.</text>
</comment>
<dbReference type="InterPro" id="IPR012349">
    <property type="entry name" value="Split_barrel_FMN-bd"/>
</dbReference>
<dbReference type="SUPFAM" id="SSF50475">
    <property type="entry name" value="FMN-binding split barrel"/>
    <property type="match status" value="1"/>
</dbReference>
<name>A0A939EP37_9HYPH</name>
<comment type="pathway">
    <text evidence="6">Cofactor metabolism; pyridoxal 5'-phosphate salvage; pyridoxal 5'-phosphate from pyridoxine 5'-phosphate: step 1/1.</text>
</comment>
<evidence type="ECO:0000259" key="8">
    <source>
        <dbReference type="Pfam" id="PF01243"/>
    </source>
</evidence>
<dbReference type="PROSITE" id="PS01064">
    <property type="entry name" value="PYRIDOX_OXIDASE"/>
    <property type="match status" value="1"/>
</dbReference>
<dbReference type="PANTHER" id="PTHR10851">
    <property type="entry name" value="PYRIDOXINE-5-PHOSPHATE OXIDASE"/>
    <property type="match status" value="1"/>
</dbReference>
<proteinExistence type="inferred from homology"/>
<feature type="binding site" evidence="6">
    <location>
        <position position="128"/>
    </location>
    <ligand>
        <name>substrate</name>
    </ligand>
</feature>
<dbReference type="NCBIfam" id="TIGR00558">
    <property type="entry name" value="pdxH"/>
    <property type="match status" value="1"/>
</dbReference>
<dbReference type="InterPro" id="IPR019576">
    <property type="entry name" value="Pyridoxamine_oxidase_dimer_C"/>
</dbReference>
<evidence type="ECO:0000256" key="6">
    <source>
        <dbReference type="HAMAP-Rule" id="MF_01629"/>
    </source>
</evidence>
<feature type="binding site" evidence="6">
    <location>
        <position position="120"/>
    </location>
    <ligand>
        <name>substrate</name>
    </ligand>
</feature>
<feature type="binding site" evidence="6 7">
    <location>
        <begin position="58"/>
        <end position="63"/>
    </location>
    <ligand>
        <name>FMN</name>
        <dbReference type="ChEBI" id="CHEBI:58210"/>
    </ligand>
</feature>
<feature type="binding site" evidence="6 7">
    <location>
        <position position="102"/>
    </location>
    <ligand>
        <name>FMN</name>
        <dbReference type="ChEBI" id="CHEBI:58210"/>
    </ligand>
</feature>
<feature type="domain" description="Pyridoxine 5'-phosphate oxidase dimerisation C-terminal" evidence="9">
    <location>
        <begin position="169"/>
        <end position="211"/>
    </location>
</feature>
<dbReference type="EMBL" id="JAFLNF010000003">
    <property type="protein sequence ID" value="MBO0345467.1"/>
    <property type="molecule type" value="Genomic_DNA"/>
</dbReference>
<comment type="pathway">
    <text evidence="6">Cofactor metabolism; pyridoxal 5'-phosphate salvage; pyridoxal 5'-phosphate from pyridoxamine 5'-phosphate: step 1/1.</text>
</comment>
<reference evidence="10" key="1">
    <citation type="submission" date="2021-03" db="EMBL/GenBank/DDBJ databases">
        <title>Roseibium sp. CAU 1637 isolated from Incheon.</title>
        <authorList>
            <person name="Kim W."/>
        </authorList>
    </citation>
    <scope>NUCLEOTIDE SEQUENCE</scope>
    <source>
        <strain evidence="10">CAU 1637</strain>
    </source>
</reference>
<feature type="binding site" evidence="6">
    <location>
        <position position="63"/>
    </location>
    <ligand>
        <name>substrate</name>
    </ligand>
</feature>
<comment type="caution">
    <text evidence="6">Lacks conserved residue(s) required for the propagation of feature annotation.</text>
</comment>
<keyword evidence="4 6" id="KW-0560">Oxidoreductase</keyword>
<sequence length="211" mass="24261">MTTHEPSPNELTKGDFTEVKDPFSLFHTWLEDAKGSEPNDPNAVAVATVDEGGLPNVRMVLLKDFDERGFVFYTNFESAKGRELLSAGKGAMCFHWKSLRRQVRLRGTIEQVSDAEADEYYQSRPRGSRIGAWASKQSRPLESRFALEKEVAKYTAKFNIGDIPRPEHWSGLRLVPSSIEFWHDRPFRLHDRVLFTRNTPTEAWSTERLYP</sequence>
<dbReference type="RefSeq" id="WP_206940054.1">
    <property type="nucleotide sequence ID" value="NZ_JAFLNF010000003.1"/>
</dbReference>
<feature type="binding site" evidence="6 7">
    <location>
        <position position="182"/>
    </location>
    <ligand>
        <name>FMN</name>
        <dbReference type="ChEBI" id="CHEBI:58210"/>
    </ligand>
</feature>
<dbReference type="GO" id="GO:0004733">
    <property type="term" value="F:pyridoxamine phosphate oxidase activity"/>
    <property type="evidence" value="ECO:0007669"/>
    <property type="project" value="UniProtKB-UniRule"/>
</dbReference>
<comment type="catalytic activity">
    <reaction evidence="6">
        <text>pyridoxamine 5'-phosphate + O2 + H2O = pyridoxal 5'-phosphate + H2O2 + NH4(+)</text>
        <dbReference type="Rhea" id="RHEA:15817"/>
        <dbReference type="ChEBI" id="CHEBI:15377"/>
        <dbReference type="ChEBI" id="CHEBI:15379"/>
        <dbReference type="ChEBI" id="CHEBI:16240"/>
        <dbReference type="ChEBI" id="CHEBI:28938"/>
        <dbReference type="ChEBI" id="CHEBI:58451"/>
        <dbReference type="ChEBI" id="CHEBI:597326"/>
        <dbReference type="EC" id="1.4.3.5"/>
    </reaction>
</comment>
<dbReference type="NCBIfam" id="NF004231">
    <property type="entry name" value="PRK05679.1"/>
    <property type="match status" value="1"/>
</dbReference>
<dbReference type="InterPro" id="IPR000659">
    <property type="entry name" value="Pyridox_Oxase"/>
</dbReference>
<feature type="domain" description="Pyridoxamine 5'-phosphate oxidase N-terminal" evidence="8">
    <location>
        <begin position="39"/>
        <end position="155"/>
    </location>
</feature>
<comment type="caution">
    <text evidence="10">The sequence shown here is derived from an EMBL/GenBank/DDBJ whole genome shotgun (WGS) entry which is preliminary data.</text>
</comment>
<feature type="binding site" evidence="6 7">
    <location>
        <position position="80"/>
    </location>
    <ligand>
        <name>FMN</name>
        <dbReference type="ChEBI" id="CHEBI:58210"/>
    </ligand>
</feature>
<feature type="binding site" evidence="6 7">
    <location>
        <begin position="73"/>
        <end position="74"/>
    </location>
    <ligand>
        <name>FMN</name>
        <dbReference type="ChEBI" id="CHEBI:58210"/>
    </ligand>
</feature>
<evidence type="ECO:0000313" key="10">
    <source>
        <dbReference type="EMBL" id="MBO0345467.1"/>
    </source>
</evidence>
<dbReference type="Gene3D" id="2.30.110.10">
    <property type="entry name" value="Electron Transport, Fmn-binding Protein, Chain A"/>
    <property type="match status" value="1"/>
</dbReference>
<evidence type="ECO:0000256" key="4">
    <source>
        <dbReference type="ARBA" id="ARBA00023002"/>
    </source>
</evidence>
<dbReference type="InterPro" id="IPR011576">
    <property type="entry name" value="Pyridox_Oxase_N"/>
</dbReference>
<organism evidence="10 11">
    <name type="scientific">Roseibium limicola</name>
    <dbReference type="NCBI Taxonomy" id="2816037"/>
    <lineage>
        <taxon>Bacteria</taxon>
        <taxon>Pseudomonadati</taxon>
        <taxon>Pseudomonadota</taxon>
        <taxon>Alphaproteobacteria</taxon>
        <taxon>Hyphomicrobiales</taxon>
        <taxon>Stappiaceae</taxon>
        <taxon>Roseibium</taxon>
    </lineage>
</organism>